<dbReference type="InterPro" id="IPR028889">
    <property type="entry name" value="USP"/>
</dbReference>
<proteinExistence type="inferred from homology"/>
<dbReference type="Pfam" id="PF00443">
    <property type="entry name" value="UCH"/>
    <property type="match status" value="1"/>
</dbReference>
<dbReference type="SUPFAM" id="SSF48452">
    <property type="entry name" value="TPR-like"/>
    <property type="match status" value="1"/>
</dbReference>
<dbReference type="AlphaFoldDB" id="A0A7S0I4I2"/>
<keyword evidence="1" id="KW-0802">TPR repeat</keyword>
<evidence type="ECO:0000256" key="2">
    <source>
        <dbReference type="RuleBase" id="RU366025"/>
    </source>
</evidence>
<feature type="region of interest" description="Disordered" evidence="4">
    <location>
        <begin position="585"/>
        <end position="622"/>
    </location>
</feature>
<dbReference type="GO" id="GO:0031647">
    <property type="term" value="P:regulation of protein stability"/>
    <property type="evidence" value="ECO:0007669"/>
    <property type="project" value="TreeGrafter"/>
</dbReference>
<dbReference type="Gene3D" id="3.90.70.10">
    <property type="entry name" value="Cysteine proteinases"/>
    <property type="match status" value="1"/>
</dbReference>
<keyword evidence="2" id="KW-0788">Thiol protease</keyword>
<dbReference type="GO" id="GO:0004843">
    <property type="term" value="F:cysteine-type deubiquitinase activity"/>
    <property type="evidence" value="ECO:0007669"/>
    <property type="project" value="UniProtKB-UniRule"/>
</dbReference>
<feature type="compositionally biased region" description="Basic and acidic residues" evidence="4">
    <location>
        <begin position="602"/>
        <end position="613"/>
    </location>
</feature>
<dbReference type="Gene3D" id="1.25.40.10">
    <property type="entry name" value="Tetratricopeptide repeat domain"/>
    <property type="match status" value="1"/>
</dbReference>
<dbReference type="Pfam" id="PF00515">
    <property type="entry name" value="TPR_1"/>
    <property type="match status" value="1"/>
</dbReference>
<protein>
    <recommendedName>
        <fullName evidence="2">Ubiquitin carboxyl-terminal hydrolase</fullName>
        <ecNumber evidence="2">3.4.19.12</ecNumber>
    </recommendedName>
</protein>
<feature type="domain" description="USP" evidence="5">
    <location>
        <begin position="182"/>
        <end position="556"/>
    </location>
</feature>
<dbReference type="PROSITE" id="PS50005">
    <property type="entry name" value="TPR"/>
    <property type="match status" value="2"/>
</dbReference>
<dbReference type="SMART" id="SM00028">
    <property type="entry name" value="TPR"/>
    <property type="match status" value="3"/>
</dbReference>
<dbReference type="InterPro" id="IPR011990">
    <property type="entry name" value="TPR-like_helical_dom_sf"/>
</dbReference>
<dbReference type="PROSITE" id="PS50235">
    <property type="entry name" value="USP_3"/>
    <property type="match status" value="1"/>
</dbReference>
<reference evidence="6" key="1">
    <citation type="submission" date="2021-01" db="EMBL/GenBank/DDBJ databases">
        <authorList>
            <person name="Corre E."/>
            <person name="Pelletier E."/>
            <person name="Niang G."/>
            <person name="Scheremetjew M."/>
            <person name="Finn R."/>
            <person name="Kale V."/>
            <person name="Holt S."/>
            <person name="Cochrane G."/>
            <person name="Meng A."/>
            <person name="Brown T."/>
            <person name="Cohen L."/>
        </authorList>
    </citation>
    <scope>NUCLEOTIDE SEQUENCE</scope>
    <source>
        <strain evidence="6">CCMP325</strain>
    </source>
</reference>
<dbReference type="PROSITE" id="PS00972">
    <property type="entry name" value="USP_1"/>
    <property type="match status" value="1"/>
</dbReference>
<comment type="similarity">
    <text evidence="2">Belongs to the peptidase C19 family.</text>
</comment>
<dbReference type="Pfam" id="PF13181">
    <property type="entry name" value="TPR_8"/>
    <property type="match status" value="1"/>
</dbReference>
<evidence type="ECO:0000313" key="6">
    <source>
        <dbReference type="EMBL" id="CAD8510690.1"/>
    </source>
</evidence>
<evidence type="ECO:0000256" key="4">
    <source>
        <dbReference type="SAM" id="MobiDB-lite"/>
    </source>
</evidence>
<dbReference type="InterPro" id="IPR050164">
    <property type="entry name" value="Peptidase_C19"/>
</dbReference>
<feature type="coiled-coil region" evidence="3">
    <location>
        <begin position="365"/>
        <end position="397"/>
    </location>
</feature>
<dbReference type="InterPro" id="IPR038765">
    <property type="entry name" value="Papain-like_cys_pep_sf"/>
</dbReference>
<dbReference type="GO" id="GO:0005634">
    <property type="term" value="C:nucleus"/>
    <property type="evidence" value="ECO:0007669"/>
    <property type="project" value="TreeGrafter"/>
</dbReference>
<dbReference type="InterPro" id="IPR019734">
    <property type="entry name" value="TPR_rpt"/>
</dbReference>
<dbReference type="PROSITE" id="PS00973">
    <property type="entry name" value="USP_2"/>
    <property type="match status" value="1"/>
</dbReference>
<dbReference type="GO" id="GO:0005829">
    <property type="term" value="C:cytosol"/>
    <property type="evidence" value="ECO:0007669"/>
    <property type="project" value="TreeGrafter"/>
</dbReference>
<dbReference type="InterPro" id="IPR018200">
    <property type="entry name" value="USP_CS"/>
</dbReference>
<keyword evidence="2" id="KW-0833">Ubl conjugation pathway</keyword>
<evidence type="ECO:0000256" key="3">
    <source>
        <dbReference type="SAM" id="Coils"/>
    </source>
</evidence>
<gene>
    <name evidence="6" type="ORF">HPHI1048_LOCUS24899</name>
</gene>
<organism evidence="6">
    <name type="scientific">Hanusia phi</name>
    <dbReference type="NCBI Taxonomy" id="3032"/>
    <lineage>
        <taxon>Eukaryota</taxon>
        <taxon>Cryptophyceae</taxon>
        <taxon>Pyrenomonadales</taxon>
        <taxon>Geminigeraceae</taxon>
        <taxon>Hanusia</taxon>
    </lineage>
</organism>
<evidence type="ECO:0000256" key="1">
    <source>
        <dbReference type="PROSITE-ProRule" id="PRU00339"/>
    </source>
</evidence>
<keyword evidence="3" id="KW-0175">Coiled coil</keyword>
<comment type="catalytic activity">
    <reaction evidence="2">
        <text>Thiol-dependent hydrolysis of ester, thioester, amide, peptide and isopeptide bonds formed by the C-terminal Gly of ubiquitin (a 76-residue protein attached to proteins as an intracellular targeting signal).</text>
        <dbReference type="EC" id="3.4.19.12"/>
    </reaction>
</comment>
<accession>A0A7S0I4I2</accession>
<dbReference type="PANTHER" id="PTHR24006">
    <property type="entry name" value="UBIQUITIN CARBOXYL-TERMINAL HYDROLASE"/>
    <property type="match status" value="1"/>
</dbReference>
<dbReference type="EC" id="3.4.19.12" evidence="2"/>
<feature type="repeat" description="TPR" evidence="1">
    <location>
        <begin position="68"/>
        <end position="101"/>
    </location>
</feature>
<dbReference type="EMBL" id="HBEO01036725">
    <property type="protein sequence ID" value="CAD8510690.1"/>
    <property type="molecule type" value="Transcribed_RNA"/>
</dbReference>
<sequence>MPEDVSGHQASRLEQRISLASATKDKGNALFKAEKFEEAAQSYIKAYKLLNAVEVDEEHAEDLRTIAVQSMANLGLVYFRMGRYQDAVKACDHVLELDPHNEKALFRRGSSLKELGKFDEAHKDFKAVLSLNGKNQDAIKLQKECLRARKEQSASSSEEYMSRAFEGMFSKHFIVKSEAPYAGLRNEGATCYLNSVLQILFHLPAIRRAIFQIPTSPSDQTDDSKKTGVMLALQRLLYRMEVDAKEGKPSSATELIASFGWDTFDTLTQQDVGEFVNIFLETIEENMKETSVKGEITRLCGLEHRYFDRIHKPSKESVKWLKTRDEPPHWPLMIHHIRECHNISEALKSMTGKEIIDGYNTSADYEELKSELKKALSKGDTEKAKTLEEKIAEMEQSGNVGFGVQQIERSLLFKRAPPILIVNLQRVQFSPTLGIPEKINSRFEFPEELDLTDFMDKSEPVDPTGPSHYLLHSVVVHSGYSQGGHYYAYIRPDLRGREGAQEVQWYKFDDDQVRSVSQDDAMSANFGGENSSVYSMVRPMTSMRSRSAYMLVYLKSSCLDVLMDTENMNIPTHVMAGKSEMTSLPSSVPVLLPDGHGVAGPKDGRSRSQEESRNSNGRKSGSLRGALLQVPVANIEECTVGKFLELVRSKCKSMDCPLDPPSVRDFVSGIFPRGSGRESAIRDLSYKPELKLCLTQLKDHEIVSVFSDQTMLSSINSTYLLRLEWIDENPDVLNVPVFHHVQTMSMIKPTGDPCIVPVFKNDKFEDVMLRVAERSGIHVEGDWQMYWNGRERELQKISRGEQMLGDDLPSRDPRLVILHEQPFDSPSSQDFLSFMSYGMTQEKGIRIGQSGR</sequence>
<feature type="repeat" description="TPR" evidence="1">
    <location>
        <begin position="102"/>
        <end position="135"/>
    </location>
</feature>
<dbReference type="PROSITE" id="PS50293">
    <property type="entry name" value="TPR_REGION"/>
    <property type="match status" value="1"/>
</dbReference>
<keyword evidence="2" id="KW-0645">Protease</keyword>
<dbReference type="GO" id="GO:0016579">
    <property type="term" value="P:protein deubiquitination"/>
    <property type="evidence" value="ECO:0007669"/>
    <property type="project" value="InterPro"/>
</dbReference>
<name>A0A7S0I4I2_9CRYP</name>
<keyword evidence="2" id="KW-0378">Hydrolase</keyword>
<dbReference type="SUPFAM" id="SSF54001">
    <property type="entry name" value="Cysteine proteinases"/>
    <property type="match status" value="1"/>
</dbReference>
<dbReference type="PANTHER" id="PTHR24006:SF644">
    <property type="entry name" value="UBIQUITIN CARBOXYL-TERMINAL HYDROLASE 7"/>
    <property type="match status" value="1"/>
</dbReference>
<dbReference type="InterPro" id="IPR001394">
    <property type="entry name" value="Peptidase_C19_UCH"/>
</dbReference>
<evidence type="ECO:0000259" key="5">
    <source>
        <dbReference type="PROSITE" id="PS50235"/>
    </source>
</evidence>
<dbReference type="GO" id="GO:0006508">
    <property type="term" value="P:proteolysis"/>
    <property type="evidence" value="ECO:0007669"/>
    <property type="project" value="UniProtKB-KW"/>
</dbReference>